<dbReference type="InterPro" id="IPR002811">
    <property type="entry name" value="Asp_DH"/>
</dbReference>
<keyword evidence="4 6" id="KW-0560">Oxidoreductase</keyword>
<dbReference type="InterPro" id="IPR020626">
    <property type="entry name" value="Asp_DH_prok"/>
</dbReference>
<dbReference type="UniPathway" id="UPA00253">
    <property type="reaction ID" value="UER00456"/>
</dbReference>
<dbReference type="HAMAP" id="MF_01265">
    <property type="entry name" value="NadX"/>
    <property type="match status" value="1"/>
</dbReference>
<comment type="catalytic activity">
    <reaction evidence="6">
        <text>L-aspartate + NAD(+) + H2O = oxaloacetate + NH4(+) + NADH + H(+)</text>
        <dbReference type="Rhea" id="RHEA:11788"/>
        <dbReference type="ChEBI" id="CHEBI:15377"/>
        <dbReference type="ChEBI" id="CHEBI:15378"/>
        <dbReference type="ChEBI" id="CHEBI:16452"/>
        <dbReference type="ChEBI" id="CHEBI:28938"/>
        <dbReference type="ChEBI" id="CHEBI:29991"/>
        <dbReference type="ChEBI" id="CHEBI:57540"/>
        <dbReference type="ChEBI" id="CHEBI:57945"/>
        <dbReference type="EC" id="1.4.1.21"/>
    </reaction>
</comment>
<evidence type="ECO:0000256" key="1">
    <source>
        <dbReference type="ARBA" id="ARBA00008331"/>
    </source>
</evidence>
<dbReference type="PANTHER" id="PTHR31873:SF6">
    <property type="entry name" value="ASPARTATE DEHYDROGENASE DOMAIN-CONTAINING PROTEIN"/>
    <property type="match status" value="1"/>
</dbReference>
<dbReference type="AlphaFoldDB" id="A0A444LLS5"/>
<evidence type="ECO:0000259" key="8">
    <source>
        <dbReference type="Pfam" id="PF03447"/>
    </source>
</evidence>
<dbReference type="EC" id="1.4.1.21" evidence="6"/>
<dbReference type="RefSeq" id="WP_128441106.1">
    <property type="nucleotide sequence ID" value="NZ_SBIP01000001.1"/>
</dbReference>
<dbReference type="GO" id="GO:0050661">
    <property type="term" value="F:NADP binding"/>
    <property type="evidence" value="ECO:0007669"/>
    <property type="project" value="UniProtKB-UniRule"/>
</dbReference>
<dbReference type="Pfam" id="PF01958">
    <property type="entry name" value="Asp_DH_C"/>
    <property type="match status" value="1"/>
</dbReference>
<organism evidence="9 10">
    <name type="scientific">Neorhizobium lilium</name>
    <dbReference type="NCBI Taxonomy" id="2503024"/>
    <lineage>
        <taxon>Bacteria</taxon>
        <taxon>Pseudomonadati</taxon>
        <taxon>Pseudomonadota</taxon>
        <taxon>Alphaproteobacteria</taxon>
        <taxon>Hyphomicrobiales</taxon>
        <taxon>Rhizobiaceae</taxon>
        <taxon>Rhizobium/Agrobacterium group</taxon>
        <taxon>Neorhizobium</taxon>
    </lineage>
</organism>
<dbReference type="Gene3D" id="3.30.360.10">
    <property type="entry name" value="Dihydrodipicolinate Reductase, domain 2"/>
    <property type="match status" value="1"/>
</dbReference>
<evidence type="ECO:0000256" key="2">
    <source>
        <dbReference type="ARBA" id="ARBA00022642"/>
    </source>
</evidence>
<dbReference type="OrthoDB" id="8456681at2"/>
<feature type="binding site" evidence="6">
    <location>
        <position position="186"/>
    </location>
    <ligand>
        <name>NAD(+)</name>
        <dbReference type="ChEBI" id="CHEBI:57540"/>
    </ligand>
</feature>
<keyword evidence="10" id="KW-1185">Reference proteome</keyword>
<dbReference type="GO" id="GO:0009435">
    <property type="term" value="P:NAD+ biosynthetic process"/>
    <property type="evidence" value="ECO:0007669"/>
    <property type="project" value="UniProtKB-UniRule"/>
</dbReference>
<dbReference type="InterPro" id="IPR005106">
    <property type="entry name" value="Asp/hSer_DH_NAD-bd"/>
</dbReference>
<dbReference type="EMBL" id="SBIP01000001">
    <property type="protein sequence ID" value="RWX81281.1"/>
    <property type="molecule type" value="Genomic_DNA"/>
</dbReference>
<evidence type="ECO:0000256" key="4">
    <source>
        <dbReference type="ARBA" id="ARBA00023002"/>
    </source>
</evidence>
<dbReference type="InterPro" id="IPR011182">
    <property type="entry name" value="L-Asp_DH"/>
</dbReference>
<proteinExistence type="inferred from homology"/>
<reference evidence="9 10" key="1">
    <citation type="submission" date="2019-01" db="EMBL/GenBank/DDBJ databases">
        <title>The draft genome of Rhizobium sp. 24NR.</title>
        <authorList>
            <person name="Liu L."/>
            <person name="Liang L."/>
            <person name="Shi S."/>
            <person name="Xu L."/>
            <person name="Wang X."/>
            <person name="Li L."/>
            <person name="Zhang X."/>
        </authorList>
    </citation>
    <scope>NUCLEOTIDE SEQUENCE [LARGE SCALE GENOMIC DNA]</scope>
    <source>
        <strain evidence="9 10">24NR</strain>
    </source>
</reference>
<dbReference type="GO" id="GO:0016639">
    <property type="term" value="F:oxidoreductase activity, acting on the CH-NH2 group of donors, NAD or NADP as acceptor"/>
    <property type="evidence" value="ECO:0007669"/>
    <property type="project" value="UniProtKB-UniRule"/>
</dbReference>
<evidence type="ECO:0000313" key="10">
    <source>
        <dbReference type="Proteomes" id="UP000287687"/>
    </source>
</evidence>
<dbReference type="InterPro" id="IPR036291">
    <property type="entry name" value="NAD(P)-bd_dom_sf"/>
</dbReference>
<protein>
    <recommendedName>
        <fullName evidence="6">L-aspartate dehydrogenase</fullName>
        <ecNumber evidence="6">1.4.1.21</ecNumber>
    </recommendedName>
</protein>
<evidence type="ECO:0000256" key="3">
    <source>
        <dbReference type="ARBA" id="ARBA00022857"/>
    </source>
</evidence>
<dbReference type="Proteomes" id="UP000287687">
    <property type="component" value="Unassembled WGS sequence"/>
</dbReference>
<dbReference type="GO" id="GO:0033735">
    <property type="term" value="F:aspartate dehydrogenase [NAD(P)+] activity"/>
    <property type="evidence" value="ECO:0007669"/>
    <property type="project" value="UniProtKB-EC"/>
</dbReference>
<comment type="catalytic activity">
    <reaction evidence="6">
        <text>L-aspartate + NADP(+) + H2O = oxaloacetate + NH4(+) + NADPH + H(+)</text>
        <dbReference type="Rhea" id="RHEA:11784"/>
        <dbReference type="ChEBI" id="CHEBI:15377"/>
        <dbReference type="ChEBI" id="CHEBI:15378"/>
        <dbReference type="ChEBI" id="CHEBI:16452"/>
        <dbReference type="ChEBI" id="CHEBI:28938"/>
        <dbReference type="ChEBI" id="CHEBI:29991"/>
        <dbReference type="ChEBI" id="CHEBI:57783"/>
        <dbReference type="ChEBI" id="CHEBI:58349"/>
        <dbReference type="EC" id="1.4.1.21"/>
    </reaction>
</comment>
<feature type="domain" description="Aspartate dehydrogenase" evidence="7">
    <location>
        <begin position="166"/>
        <end position="249"/>
    </location>
</feature>
<evidence type="ECO:0000256" key="5">
    <source>
        <dbReference type="ARBA" id="ARBA00023027"/>
    </source>
</evidence>
<evidence type="ECO:0000256" key="6">
    <source>
        <dbReference type="HAMAP-Rule" id="MF_01265"/>
    </source>
</evidence>
<comment type="pathway">
    <text evidence="6">Cofactor biosynthesis; NAD(+) biosynthesis; iminoaspartate from L-aspartate (dehydrogenase route): step 1/1.</text>
</comment>
<evidence type="ECO:0000259" key="7">
    <source>
        <dbReference type="Pfam" id="PF01958"/>
    </source>
</evidence>
<feature type="binding site" evidence="6">
    <location>
        <position position="122"/>
    </location>
    <ligand>
        <name>NAD(+)</name>
        <dbReference type="ChEBI" id="CHEBI:57540"/>
    </ligand>
</feature>
<comment type="function">
    <text evidence="6">Specifically catalyzes the NAD or NADP-dependent dehydrogenation of L-aspartate to iminoaspartate.</text>
</comment>
<dbReference type="PANTHER" id="PTHR31873">
    <property type="entry name" value="L-ASPARTATE DEHYDROGENASE-RELATED"/>
    <property type="match status" value="1"/>
</dbReference>
<evidence type="ECO:0000313" key="9">
    <source>
        <dbReference type="EMBL" id="RWX81281.1"/>
    </source>
</evidence>
<dbReference type="Gene3D" id="3.40.50.720">
    <property type="entry name" value="NAD(P)-binding Rossmann-like Domain"/>
    <property type="match status" value="1"/>
</dbReference>
<comment type="similarity">
    <text evidence="1 6">Belongs to the L-aspartate dehydrogenase family.</text>
</comment>
<feature type="domain" description="Aspartate/homoserine dehydrogenase NAD-binding" evidence="8">
    <location>
        <begin position="13"/>
        <end position="119"/>
    </location>
</feature>
<dbReference type="SUPFAM" id="SSF55347">
    <property type="entry name" value="Glyceraldehyde-3-phosphate dehydrogenase-like, C-terminal domain"/>
    <property type="match status" value="1"/>
</dbReference>
<gene>
    <name evidence="6" type="primary">nadX</name>
    <name evidence="9" type="ORF">EPK99_02895</name>
</gene>
<feature type="active site" evidence="6">
    <location>
        <position position="215"/>
    </location>
</feature>
<dbReference type="GO" id="GO:0051287">
    <property type="term" value="F:NAD binding"/>
    <property type="evidence" value="ECO:0007669"/>
    <property type="project" value="UniProtKB-UniRule"/>
</dbReference>
<dbReference type="PIRSF" id="PIRSF005227">
    <property type="entry name" value="Asp_dh_NAD_syn"/>
    <property type="match status" value="1"/>
</dbReference>
<accession>A0A444LLS5</accession>
<comment type="miscellaneous">
    <text evidence="6">The iminoaspartate product is unstable in aqueous solution and can decompose to oxaloacetate and ammonia.</text>
</comment>
<sequence>MASLEPATAGLIGFGALARQVVAALGDEPIRWVALVREGSSSRVPENVAKVIVLDGLISRRPALVIEAAGQESVFTHVPALLEAGISVLVASMGALADPEIAGRISEARARSGARLIIPSGAIGGLDYLAAVSRLPDVQIRYRLKKPLAAWRSELAALGLSDTKISVTLFEGTPAEAARLYPKNLNAAFTVALTVHPAQLTVAVVADPDIDTNIHEIEAESAVGHATFRFANAPSLDNPKTSAVTALSLAASIRNFLGDGARR</sequence>
<name>A0A444LLS5_9HYPH</name>
<keyword evidence="2 6" id="KW-0662">Pyridine nucleotide biosynthesis</keyword>
<keyword evidence="3 6" id="KW-0521">NADP</keyword>
<comment type="caution">
    <text evidence="9">The sequence shown here is derived from an EMBL/GenBank/DDBJ whole genome shotgun (WGS) entry which is preliminary data.</text>
</comment>
<dbReference type="Pfam" id="PF03447">
    <property type="entry name" value="NAD_binding_3"/>
    <property type="match status" value="1"/>
</dbReference>
<keyword evidence="5 6" id="KW-0520">NAD</keyword>
<dbReference type="SUPFAM" id="SSF51735">
    <property type="entry name" value="NAD(P)-binding Rossmann-fold domains"/>
    <property type="match status" value="1"/>
</dbReference>